<dbReference type="KEGG" id="cnc:CNE_BB1p04600"/>
<name>F8GX14_CUPNN</name>
<dbReference type="GO" id="GO:0016491">
    <property type="term" value="F:oxidoreductase activity"/>
    <property type="evidence" value="ECO:0007669"/>
    <property type="project" value="UniProtKB-KW"/>
</dbReference>
<dbReference type="AlphaFoldDB" id="F8GX14"/>
<keyword evidence="2" id="KW-0614">Plasmid</keyword>
<keyword evidence="1" id="KW-0560">Oxidoreductase</keyword>
<reference evidence="2 3" key="1">
    <citation type="journal article" date="2011" name="J. Bacteriol.">
        <title>Complete genome sequence of the type strain Cupriavidus necator N-1.</title>
        <authorList>
            <person name="Poehlein A."/>
            <person name="Kusian B."/>
            <person name="Friedrich B."/>
            <person name="Daniel R."/>
            <person name="Bowien B."/>
        </authorList>
    </citation>
    <scope>NUCLEOTIDE SEQUENCE [LARGE SCALE GENOMIC DNA]</scope>
    <source>
        <strain evidence="3">ATCC 43291 / DSM 13513 / CCUG 52238 / LMG 8453 / N-1</strain>
        <plasmid evidence="2 3">pBB1</plasmid>
    </source>
</reference>
<dbReference type="Proteomes" id="UP000006798">
    <property type="component" value="Plasmid pBB1"/>
</dbReference>
<proteinExistence type="predicted"/>
<dbReference type="EMBL" id="CP002879">
    <property type="protein sequence ID" value="AEI81884.1"/>
    <property type="molecule type" value="Genomic_DNA"/>
</dbReference>
<evidence type="ECO:0000313" key="3">
    <source>
        <dbReference type="Proteomes" id="UP000006798"/>
    </source>
</evidence>
<dbReference type="SUPFAM" id="SSF53213">
    <property type="entry name" value="LigB-like"/>
    <property type="match status" value="1"/>
</dbReference>
<accession>F8GX14</accession>
<protein>
    <submittedName>
        <fullName evidence="2">Uncharacterized protein</fullName>
    </submittedName>
</protein>
<dbReference type="PANTHER" id="PTHR30096">
    <property type="entry name" value="4,5-DOPA DIOXYGENASE EXTRADIOL-LIKE PROTEIN"/>
    <property type="match status" value="1"/>
</dbReference>
<evidence type="ECO:0000256" key="1">
    <source>
        <dbReference type="ARBA" id="ARBA00023002"/>
    </source>
</evidence>
<dbReference type="Gene3D" id="3.40.830.10">
    <property type="entry name" value="LigB-like"/>
    <property type="match status" value="1"/>
</dbReference>
<dbReference type="PANTHER" id="PTHR30096:SF0">
    <property type="entry name" value="4,5-DOPA DIOXYGENASE EXTRADIOL-LIKE PROTEIN"/>
    <property type="match status" value="1"/>
</dbReference>
<organism evidence="2 3">
    <name type="scientific">Cupriavidus necator (strain ATCC 43291 / DSM 13513 / CCUG 52238 / LMG 8453 / N-1)</name>
    <name type="common">Ralstonia eutropha</name>
    <dbReference type="NCBI Taxonomy" id="1042878"/>
    <lineage>
        <taxon>Bacteria</taxon>
        <taxon>Pseudomonadati</taxon>
        <taxon>Pseudomonadota</taxon>
        <taxon>Betaproteobacteria</taxon>
        <taxon>Burkholderiales</taxon>
        <taxon>Burkholderiaceae</taxon>
        <taxon>Cupriavidus</taxon>
    </lineage>
</organism>
<dbReference type="HOGENOM" id="CLU_2166767_0_0_4"/>
<sequence>MLECGRPVGAWCEWSREKVALDQVAIVPDFQQWVYDRLQDGKTAELLDYRRLAASGVRAHPTEEHLMPLFVALGAAAGNGAAPAMQREFAEVDHGILAMDVYRFARQGSD</sequence>
<geneLocation type="plasmid" evidence="2 3">
    <name>pBB1</name>
</geneLocation>
<evidence type="ECO:0000313" key="2">
    <source>
        <dbReference type="EMBL" id="AEI81884.1"/>
    </source>
</evidence>
<gene>
    <name evidence="2" type="ordered locus">CNE_BB1p04600</name>
</gene>